<dbReference type="NCBIfam" id="TIGR01352">
    <property type="entry name" value="tonB_Cterm"/>
    <property type="match status" value="1"/>
</dbReference>
<feature type="region of interest" description="Disordered" evidence="10">
    <location>
        <begin position="1"/>
        <end position="24"/>
    </location>
</feature>
<dbReference type="SUPFAM" id="SSF74653">
    <property type="entry name" value="TolA/TonB C-terminal domain"/>
    <property type="match status" value="1"/>
</dbReference>
<dbReference type="GO" id="GO:0031992">
    <property type="term" value="F:energy transducer activity"/>
    <property type="evidence" value="ECO:0007669"/>
    <property type="project" value="TreeGrafter"/>
</dbReference>
<dbReference type="AlphaFoldDB" id="A0A9E9P3M6"/>
<keyword evidence="7" id="KW-0653">Protein transport</keyword>
<keyword evidence="9" id="KW-0472">Membrane</keyword>
<feature type="compositionally biased region" description="Basic and acidic residues" evidence="10">
    <location>
        <begin position="1"/>
        <end position="20"/>
    </location>
</feature>
<dbReference type="KEGG" id="ovb:NB640_01640"/>
<dbReference type="Pfam" id="PF03544">
    <property type="entry name" value="TonB_C"/>
    <property type="match status" value="1"/>
</dbReference>
<reference evidence="12" key="1">
    <citation type="journal article" date="2022" name="Front. Microbiol.">
        <title>New perspectives on an old grouping: The genomic and phenotypic variability of Oxalobacter formigenes and the implications for calcium oxalate stone prevention.</title>
        <authorList>
            <person name="Chmiel J.A."/>
            <person name="Carr C."/>
            <person name="Stuivenberg G.A."/>
            <person name="Venema R."/>
            <person name="Chanyi R.M."/>
            <person name="Al K.F."/>
            <person name="Giguere D."/>
            <person name="Say H."/>
            <person name="Akouris P.P."/>
            <person name="Dominguez Romero S.A."/>
            <person name="Kwong A."/>
            <person name="Tai V."/>
            <person name="Koval S.F."/>
            <person name="Razvi H."/>
            <person name="Bjazevic J."/>
            <person name="Burton J.P."/>
        </authorList>
    </citation>
    <scope>NUCLEOTIDE SEQUENCE</scope>
    <source>
        <strain evidence="12">WoOx3</strain>
    </source>
</reference>
<evidence type="ECO:0000256" key="8">
    <source>
        <dbReference type="ARBA" id="ARBA00022989"/>
    </source>
</evidence>
<evidence type="ECO:0000256" key="9">
    <source>
        <dbReference type="ARBA" id="ARBA00023136"/>
    </source>
</evidence>
<protein>
    <submittedName>
        <fullName evidence="12">Energy transducer TonB</fullName>
    </submittedName>
</protein>
<dbReference type="Proteomes" id="UP001156215">
    <property type="component" value="Chromosome"/>
</dbReference>
<proteinExistence type="inferred from homology"/>
<dbReference type="GO" id="GO:0055085">
    <property type="term" value="P:transmembrane transport"/>
    <property type="evidence" value="ECO:0007669"/>
    <property type="project" value="InterPro"/>
</dbReference>
<evidence type="ECO:0000256" key="10">
    <source>
        <dbReference type="SAM" id="MobiDB-lite"/>
    </source>
</evidence>
<keyword evidence="4" id="KW-1003">Cell membrane</keyword>
<evidence type="ECO:0000256" key="6">
    <source>
        <dbReference type="ARBA" id="ARBA00022692"/>
    </source>
</evidence>
<evidence type="ECO:0000313" key="12">
    <source>
        <dbReference type="EMBL" id="WAW10395.1"/>
    </source>
</evidence>
<dbReference type="EMBL" id="CP098242">
    <property type="protein sequence ID" value="WAW10395.1"/>
    <property type="molecule type" value="Genomic_DNA"/>
</dbReference>
<evidence type="ECO:0000256" key="2">
    <source>
        <dbReference type="ARBA" id="ARBA00006555"/>
    </source>
</evidence>
<dbReference type="InterPro" id="IPR037682">
    <property type="entry name" value="TonB_C"/>
</dbReference>
<keyword evidence="13" id="KW-1185">Reference proteome</keyword>
<evidence type="ECO:0000313" key="13">
    <source>
        <dbReference type="Proteomes" id="UP001156215"/>
    </source>
</evidence>
<gene>
    <name evidence="12" type="ORF">NB640_01640</name>
</gene>
<sequence>MAVKAMESESSRQSASEKKASVSQDNLSAIRNHILQRVTYPQAAQEQGISGRVVCQLMIDRYGNIVHASIVKSAHPLLEKAVLRVVHLMPQWKPLPYTGDGEPMAVSIPVTFRLQGR</sequence>
<accession>A0A9E9P3M6</accession>
<evidence type="ECO:0000256" key="3">
    <source>
        <dbReference type="ARBA" id="ARBA00022448"/>
    </source>
</evidence>
<evidence type="ECO:0000259" key="11">
    <source>
        <dbReference type="PROSITE" id="PS52015"/>
    </source>
</evidence>
<dbReference type="InterPro" id="IPR006260">
    <property type="entry name" value="TonB/TolA_C"/>
</dbReference>
<evidence type="ECO:0000256" key="4">
    <source>
        <dbReference type="ARBA" id="ARBA00022475"/>
    </source>
</evidence>
<comment type="similarity">
    <text evidence="2">Belongs to the TonB family.</text>
</comment>
<dbReference type="GO" id="GO:0015031">
    <property type="term" value="P:protein transport"/>
    <property type="evidence" value="ECO:0007669"/>
    <property type="project" value="UniProtKB-KW"/>
</dbReference>
<dbReference type="PANTHER" id="PTHR33446">
    <property type="entry name" value="PROTEIN TONB-RELATED"/>
    <property type="match status" value="1"/>
</dbReference>
<organism evidence="12 13">
    <name type="scientific">Oxalobacter vibrioformis</name>
    <dbReference type="NCBI Taxonomy" id="933080"/>
    <lineage>
        <taxon>Bacteria</taxon>
        <taxon>Pseudomonadati</taxon>
        <taxon>Pseudomonadota</taxon>
        <taxon>Betaproteobacteria</taxon>
        <taxon>Burkholderiales</taxon>
        <taxon>Oxalobacteraceae</taxon>
        <taxon>Oxalobacter</taxon>
    </lineage>
</organism>
<evidence type="ECO:0000256" key="1">
    <source>
        <dbReference type="ARBA" id="ARBA00004383"/>
    </source>
</evidence>
<keyword evidence="5" id="KW-0997">Cell inner membrane</keyword>
<dbReference type="InterPro" id="IPR051045">
    <property type="entry name" value="TonB-dependent_transducer"/>
</dbReference>
<dbReference type="RefSeq" id="WP_269309406.1">
    <property type="nucleotide sequence ID" value="NZ_CP098242.1"/>
</dbReference>
<feature type="domain" description="TonB C-terminal" evidence="11">
    <location>
        <begin position="25"/>
        <end position="117"/>
    </location>
</feature>
<evidence type="ECO:0000256" key="7">
    <source>
        <dbReference type="ARBA" id="ARBA00022927"/>
    </source>
</evidence>
<evidence type="ECO:0000256" key="5">
    <source>
        <dbReference type="ARBA" id="ARBA00022519"/>
    </source>
</evidence>
<dbReference type="PROSITE" id="PS52015">
    <property type="entry name" value="TONB_CTD"/>
    <property type="match status" value="1"/>
</dbReference>
<name>A0A9E9P3M6_9BURK</name>
<comment type="subcellular location">
    <subcellularLocation>
        <location evidence="1">Cell inner membrane</location>
        <topology evidence="1">Single-pass membrane protein</topology>
        <orientation evidence="1">Periplasmic side</orientation>
    </subcellularLocation>
</comment>
<keyword evidence="3" id="KW-0813">Transport</keyword>
<dbReference type="PANTHER" id="PTHR33446:SF2">
    <property type="entry name" value="PROTEIN TONB"/>
    <property type="match status" value="1"/>
</dbReference>
<keyword evidence="6" id="KW-0812">Transmembrane</keyword>
<keyword evidence="8" id="KW-1133">Transmembrane helix</keyword>
<dbReference type="GO" id="GO:0098797">
    <property type="term" value="C:plasma membrane protein complex"/>
    <property type="evidence" value="ECO:0007669"/>
    <property type="project" value="TreeGrafter"/>
</dbReference>
<dbReference type="Gene3D" id="3.30.1150.10">
    <property type="match status" value="1"/>
</dbReference>